<proteinExistence type="inferred from homology"/>
<dbReference type="GO" id="GO:0005737">
    <property type="term" value="C:cytoplasm"/>
    <property type="evidence" value="ECO:0007669"/>
    <property type="project" value="TreeGrafter"/>
</dbReference>
<protein>
    <submittedName>
        <fullName evidence="8">Threonine dehydrogenase-like Zn-dependent dehydrogenase</fullName>
    </submittedName>
</protein>
<name>A0A4R3JER8_9RHOB</name>
<dbReference type="InterPro" id="IPR013154">
    <property type="entry name" value="ADH-like_N"/>
</dbReference>
<dbReference type="OrthoDB" id="9809185at2"/>
<dbReference type="GO" id="GO:0034079">
    <property type="term" value="P:butanediol biosynthetic process"/>
    <property type="evidence" value="ECO:0007669"/>
    <property type="project" value="TreeGrafter"/>
</dbReference>
<dbReference type="InterPro" id="IPR036291">
    <property type="entry name" value="NAD(P)-bd_dom_sf"/>
</dbReference>
<dbReference type="Pfam" id="PF00107">
    <property type="entry name" value="ADH_zinc_N"/>
    <property type="match status" value="1"/>
</dbReference>
<feature type="domain" description="Alcohol dehydrogenase-like N-terminal" evidence="7">
    <location>
        <begin position="24"/>
        <end position="128"/>
    </location>
</feature>
<dbReference type="SUPFAM" id="SSF51735">
    <property type="entry name" value="NAD(P)-binding Rossmann-fold domains"/>
    <property type="match status" value="1"/>
</dbReference>
<keyword evidence="9" id="KW-1185">Reference proteome</keyword>
<feature type="domain" description="Alcohol dehydrogenase-like C-terminal" evidence="6">
    <location>
        <begin position="170"/>
        <end position="283"/>
    </location>
</feature>
<evidence type="ECO:0000256" key="3">
    <source>
        <dbReference type="ARBA" id="ARBA00022723"/>
    </source>
</evidence>
<keyword evidence="4" id="KW-0862">Zinc</keyword>
<comment type="similarity">
    <text evidence="2">Belongs to the zinc-containing alcohol dehydrogenase family.</text>
</comment>
<dbReference type="GO" id="GO:0000721">
    <property type="term" value="F:(R,R)-butanediol dehydrogenase activity"/>
    <property type="evidence" value="ECO:0007669"/>
    <property type="project" value="TreeGrafter"/>
</dbReference>
<comment type="cofactor">
    <cofactor evidence="1">
        <name>Zn(2+)</name>
        <dbReference type="ChEBI" id="CHEBI:29105"/>
    </cofactor>
</comment>
<accession>A0A4R3JER8</accession>
<organism evidence="8 9">
    <name type="scientific">Primorskyibacter sedentarius</name>
    <dbReference type="NCBI Taxonomy" id="745311"/>
    <lineage>
        <taxon>Bacteria</taxon>
        <taxon>Pseudomonadati</taxon>
        <taxon>Pseudomonadota</taxon>
        <taxon>Alphaproteobacteria</taxon>
        <taxon>Rhodobacterales</taxon>
        <taxon>Roseobacteraceae</taxon>
        <taxon>Primorskyibacter</taxon>
    </lineage>
</organism>
<evidence type="ECO:0000256" key="4">
    <source>
        <dbReference type="ARBA" id="ARBA00022833"/>
    </source>
</evidence>
<evidence type="ECO:0000259" key="7">
    <source>
        <dbReference type="Pfam" id="PF08240"/>
    </source>
</evidence>
<dbReference type="EMBL" id="SLZU01000005">
    <property type="protein sequence ID" value="TCS64568.1"/>
    <property type="molecule type" value="Genomic_DNA"/>
</dbReference>
<keyword evidence="3" id="KW-0479">Metal-binding</keyword>
<sequence>MKALVYEDVETLIYRDVPRAMPKEGEHLIRVTCVGICGSDMHAFLGHDDRRPAPLILGHEAAGIIDEGPLKGLRVTINPLVTCKTCTYCLSGRENLCPERQIISLPPREGAFAQFVAMSESNLVNVPEAVPLAKAALAEPLAVSWHAARLALEALEASADRKALVIGGGAIGLAAALALRSMGVPDITMIEPNADRRAFLRDHCGETASATCESDADLVIDAVGFKATRALASARVRPGGVIAHIGLGEDMGGLDIRRMTLQEISFIGTYTYSAQDFRDTAQAIFDGQLGPLDWTERRPLSDGARAFADIRAARVAAPKILLDPWA</sequence>
<gene>
    <name evidence="8" type="ORF">EDD52_105129</name>
</gene>
<dbReference type="PANTHER" id="PTHR43161">
    <property type="entry name" value="SORBITOL DEHYDROGENASE"/>
    <property type="match status" value="1"/>
</dbReference>
<comment type="caution">
    <text evidence="8">The sequence shown here is derived from an EMBL/GenBank/DDBJ whole genome shotgun (WGS) entry which is preliminary data.</text>
</comment>
<dbReference type="SUPFAM" id="SSF50129">
    <property type="entry name" value="GroES-like"/>
    <property type="match status" value="1"/>
</dbReference>
<reference evidence="8 9" key="1">
    <citation type="submission" date="2019-03" db="EMBL/GenBank/DDBJ databases">
        <title>Genomic Encyclopedia of Type Strains, Phase IV (KMG-IV): sequencing the most valuable type-strain genomes for metagenomic binning, comparative biology and taxonomic classification.</title>
        <authorList>
            <person name="Goeker M."/>
        </authorList>
    </citation>
    <scope>NUCLEOTIDE SEQUENCE [LARGE SCALE GENOMIC DNA]</scope>
    <source>
        <strain evidence="8 9">DSM 104836</strain>
    </source>
</reference>
<evidence type="ECO:0000256" key="1">
    <source>
        <dbReference type="ARBA" id="ARBA00001947"/>
    </source>
</evidence>
<evidence type="ECO:0000313" key="8">
    <source>
        <dbReference type="EMBL" id="TCS64568.1"/>
    </source>
</evidence>
<evidence type="ECO:0000313" key="9">
    <source>
        <dbReference type="Proteomes" id="UP000295696"/>
    </source>
</evidence>
<dbReference type="RefSeq" id="WP_132244387.1">
    <property type="nucleotide sequence ID" value="NZ_SLZU01000005.1"/>
</dbReference>
<dbReference type="PANTHER" id="PTHR43161:SF23">
    <property type="entry name" value="(R,R)-BUTANEDIOL DEHYDROGENASE-RELATED"/>
    <property type="match status" value="1"/>
</dbReference>
<evidence type="ECO:0000256" key="5">
    <source>
        <dbReference type="ARBA" id="ARBA00023002"/>
    </source>
</evidence>
<dbReference type="AlphaFoldDB" id="A0A4R3JER8"/>
<dbReference type="Gene3D" id="3.90.180.10">
    <property type="entry name" value="Medium-chain alcohol dehydrogenases, catalytic domain"/>
    <property type="match status" value="1"/>
</dbReference>
<dbReference type="Pfam" id="PF08240">
    <property type="entry name" value="ADH_N"/>
    <property type="match status" value="1"/>
</dbReference>
<dbReference type="Gene3D" id="3.40.50.720">
    <property type="entry name" value="NAD(P)-binding Rossmann-like Domain"/>
    <property type="match status" value="1"/>
</dbReference>
<dbReference type="GO" id="GO:0046872">
    <property type="term" value="F:metal ion binding"/>
    <property type="evidence" value="ECO:0007669"/>
    <property type="project" value="UniProtKB-KW"/>
</dbReference>
<evidence type="ECO:0000259" key="6">
    <source>
        <dbReference type="Pfam" id="PF00107"/>
    </source>
</evidence>
<keyword evidence="5" id="KW-0560">Oxidoreductase</keyword>
<evidence type="ECO:0000256" key="2">
    <source>
        <dbReference type="ARBA" id="ARBA00008072"/>
    </source>
</evidence>
<dbReference type="Proteomes" id="UP000295696">
    <property type="component" value="Unassembled WGS sequence"/>
</dbReference>
<dbReference type="InterPro" id="IPR013149">
    <property type="entry name" value="ADH-like_C"/>
</dbReference>
<dbReference type="InterPro" id="IPR011032">
    <property type="entry name" value="GroES-like_sf"/>
</dbReference>